<keyword evidence="1" id="KW-0472">Membrane</keyword>
<feature type="transmembrane region" description="Helical" evidence="1">
    <location>
        <begin position="113"/>
        <end position="131"/>
    </location>
</feature>
<dbReference type="RefSeq" id="WP_144887439.1">
    <property type="nucleotide sequence ID" value="NZ_JAAVSE010000003.1"/>
</dbReference>
<sequence>MKKGRLRRNTFSIFIGIVISLLIIGFDVTPNKINNYTDIISAILSISSITTGLLFATFTLIPGLPNSNLLKTLKELKTDKKLLDRLLLAICGFLLGSLFALVALFFNPKDTSLLSKVVLSCVGGLISFSFSEQFKVLRILMKTLEKM</sequence>
<comment type="caution">
    <text evidence="2">The sequence shown here is derived from an EMBL/GenBank/DDBJ whole genome shotgun (WGS) entry which is preliminary data.</text>
</comment>
<dbReference type="Proteomes" id="UP001213015">
    <property type="component" value="Unassembled WGS sequence"/>
</dbReference>
<feature type="transmembrane region" description="Helical" evidence="1">
    <location>
        <begin position="12"/>
        <end position="33"/>
    </location>
</feature>
<evidence type="ECO:0000313" key="2">
    <source>
        <dbReference type="EMBL" id="MCZ3845176.1"/>
    </source>
</evidence>
<evidence type="ECO:0000313" key="3">
    <source>
        <dbReference type="Proteomes" id="UP001213015"/>
    </source>
</evidence>
<accession>A0AAP3GYF0</accession>
<dbReference type="AlphaFoldDB" id="A0AAP3GYF0"/>
<protein>
    <submittedName>
        <fullName evidence="2">Uncharacterized protein</fullName>
    </submittedName>
</protein>
<reference evidence="2" key="1">
    <citation type="submission" date="2022-01" db="EMBL/GenBank/DDBJ databases">
        <title>VMRC isolate genome collection.</title>
        <authorList>
            <person name="France M."/>
            <person name="Rutt L."/>
            <person name="Humphrys M."/>
            <person name="Ravel J."/>
        </authorList>
    </citation>
    <scope>NUCLEOTIDE SEQUENCE</scope>
    <source>
        <strain evidence="2">C0127B5</strain>
    </source>
</reference>
<keyword evidence="1" id="KW-1133">Transmembrane helix</keyword>
<name>A0AAP3GYF0_9LACO</name>
<evidence type="ECO:0000256" key="1">
    <source>
        <dbReference type="SAM" id="Phobius"/>
    </source>
</evidence>
<organism evidence="2 3">
    <name type="scientific">Lactobacillus mulieris</name>
    <dbReference type="NCBI Taxonomy" id="2508708"/>
    <lineage>
        <taxon>Bacteria</taxon>
        <taxon>Bacillati</taxon>
        <taxon>Bacillota</taxon>
        <taxon>Bacilli</taxon>
        <taxon>Lactobacillales</taxon>
        <taxon>Lactobacillaceae</taxon>
        <taxon>Lactobacillus</taxon>
    </lineage>
</organism>
<dbReference type="EMBL" id="JAKHLF010000011">
    <property type="protein sequence ID" value="MCZ3845176.1"/>
    <property type="molecule type" value="Genomic_DNA"/>
</dbReference>
<keyword evidence="1" id="KW-0812">Transmembrane</keyword>
<gene>
    <name evidence="2" type="ORF">L2422_06670</name>
</gene>
<proteinExistence type="predicted"/>
<feature type="transmembrane region" description="Helical" evidence="1">
    <location>
        <begin position="86"/>
        <end position="107"/>
    </location>
</feature>
<feature type="transmembrane region" description="Helical" evidence="1">
    <location>
        <begin position="39"/>
        <end position="65"/>
    </location>
</feature>